<keyword evidence="1" id="KW-0805">Transcription regulation</keyword>
<accession>A0A3M8CI13</accession>
<evidence type="ECO:0000313" key="7">
    <source>
        <dbReference type="Proteomes" id="UP000281915"/>
    </source>
</evidence>
<dbReference type="InterPro" id="IPR009057">
    <property type="entry name" value="Homeodomain-like_sf"/>
</dbReference>
<dbReference type="Pfam" id="PF00440">
    <property type="entry name" value="TetR_N"/>
    <property type="match status" value="1"/>
</dbReference>
<dbReference type="PANTHER" id="PTHR30055:SF234">
    <property type="entry name" value="HTH-TYPE TRANSCRIPTIONAL REGULATOR BETI"/>
    <property type="match status" value="1"/>
</dbReference>
<dbReference type="EMBL" id="RHHT01000051">
    <property type="protein sequence ID" value="RNB74465.1"/>
    <property type="molecule type" value="Genomic_DNA"/>
</dbReference>
<evidence type="ECO:0000313" key="6">
    <source>
        <dbReference type="EMBL" id="RNB74465.1"/>
    </source>
</evidence>
<sequence length="210" mass="24227">MAQTITLRDKKKARTKLTLLQAGLELIGEGTFRTVLVEDICQRAEVSKVTFFKFFPQKEDMLVYFMSVWQAERFVELADSPKRGWAAVRHIFSKVAEQSQKQPGIMLSLISFLAEQSMHPWIPELSPAEMQLLFPEREDTEEIVQYSLHDLFSRAMKEAQEDGELAECLSVEEGVVLVFTTFYGSYLSAHLCQSPDYMAFYDMHIKPLQR</sequence>
<gene>
    <name evidence="6" type="ORF">EDM58_20050</name>
</gene>
<keyword evidence="2 4" id="KW-0238">DNA-binding</keyword>
<dbReference type="PANTHER" id="PTHR30055">
    <property type="entry name" value="HTH-TYPE TRANSCRIPTIONAL REGULATOR RUTR"/>
    <property type="match status" value="1"/>
</dbReference>
<dbReference type="Proteomes" id="UP000281915">
    <property type="component" value="Unassembled WGS sequence"/>
</dbReference>
<evidence type="ECO:0000256" key="3">
    <source>
        <dbReference type="ARBA" id="ARBA00023163"/>
    </source>
</evidence>
<dbReference type="Gene3D" id="1.10.357.10">
    <property type="entry name" value="Tetracycline Repressor, domain 2"/>
    <property type="match status" value="1"/>
</dbReference>
<dbReference type="RefSeq" id="WP_122914896.1">
    <property type="nucleotide sequence ID" value="NZ_RHHT01000051.1"/>
</dbReference>
<dbReference type="PROSITE" id="PS50977">
    <property type="entry name" value="HTH_TETR_2"/>
    <property type="match status" value="1"/>
</dbReference>
<dbReference type="InterPro" id="IPR050109">
    <property type="entry name" value="HTH-type_TetR-like_transc_reg"/>
</dbReference>
<evidence type="ECO:0000256" key="2">
    <source>
        <dbReference type="ARBA" id="ARBA00023125"/>
    </source>
</evidence>
<dbReference type="InterPro" id="IPR036271">
    <property type="entry name" value="Tet_transcr_reg_TetR-rel_C_sf"/>
</dbReference>
<organism evidence="6 7">
    <name type="scientific">Brevibacillus panacihumi</name>
    <dbReference type="NCBI Taxonomy" id="497735"/>
    <lineage>
        <taxon>Bacteria</taxon>
        <taxon>Bacillati</taxon>
        <taxon>Bacillota</taxon>
        <taxon>Bacilli</taxon>
        <taxon>Bacillales</taxon>
        <taxon>Paenibacillaceae</taxon>
        <taxon>Brevibacillus</taxon>
    </lineage>
</organism>
<comment type="caution">
    <text evidence="6">The sequence shown here is derived from an EMBL/GenBank/DDBJ whole genome shotgun (WGS) entry which is preliminary data.</text>
</comment>
<evidence type="ECO:0000259" key="5">
    <source>
        <dbReference type="PROSITE" id="PS50977"/>
    </source>
</evidence>
<reference evidence="6 7" key="1">
    <citation type="submission" date="2018-10" db="EMBL/GenBank/DDBJ databases">
        <title>Phylogenomics of Brevibacillus.</title>
        <authorList>
            <person name="Dunlap C."/>
        </authorList>
    </citation>
    <scope>NUCLEOTIDE SEQUENCE [LARGE SCALE GENOMIC DNA]</scope>
    <source>
        <strain evidence="6 7">JCM 15085</strain>
    </source>
</reference>
<evidence type="ECO:0000256" key="1">
    <source>
        <dbReference type="ARBA" id="ARBA00023015"/>
    </source>
</evidence>
<evidence type="ECO:0000256" key="4">
    <source>
        <dbReference type="PROSITE-ProRule" id="PRU00335"/>
    </source>
</evidence>
<feature type="domain" description="HTH tetR-type" evidence="5">
    <location>
        <begin position="13"/>
        <end position="73"/>
    </location>
</feature>
<dbReference type="GO" id="GO:0000976">
    <property type="term" value="F:transcription cis-regulatory region binding"/>
    <property type="evidence" value="ECO:0007669"/>
    <property type="project" value="TreeGrafter"/>
</dbReference>
<proteinExistence type="predicted"/>
<protein>
    <submittedName>
        <fullName evidence="6">TetR/AcrR family transcriptional regulator</fullName>
    </submittedName>
</protein>
<name>A0A3M8CI13_9BACL</name>
<dbReference type="SUPFAM" id="SSF48498">
    <property type="entry name" value="Tetracyclin repressor-like, C-terminal domain"/>
    <property type="match status" value="1"/>
</dbReference>
<dbReference type="SUPFAM" id="SSF46689">
    <property type="entry name" value="Homeodomain-like"/>
    <property type="match status" value="1"/>
</dbReference>
<keyword evidence="3" id="KW-0804">Transcription</keyword>
<dbReference type="GO" id="GO:0003700">
    <property type="term" value="F:DNA-binding transcription factor activity"/>
    <property type="evidence" value="ECO:0007669"/>
    <property type="project" value="TreeGrafter"/>
</dbReference>
<feature type="DNA-binding region" description="H-T-H motif" evidence="4">
    <location>
        <begin position="36"/>
        <end position="55"/>
    </location>
</feature>
<dbReference type="AlphaFoldDB" id="A0A3M8CI13"/>
<dbReference type="InterPro" id="IPR001647">
    <property type="entry name" value="HTH_TetR"/>
</dbReference>